<gene>
    <name evidence="2" type="ORF">MNKW57_02820</name>
</gene>
<feature type="transmembrane region" description="Helical" evidence="1">
    <location>
        <begin position="227"/>
        <end position="251"/>
    </location>
</feature>
<feature type="transmembrane region" description="Helical" evidence="1">
    <location>
        <begin position="151"/>
        <end position="171"/>
    </location>
</feature>
<organism evidence="2 3">
    <name type="scientific">Biformimicrobium ophioploci</name>
    <dbReference type="NCBI Taxonomy" id="3036711"/>
    <lineage>
        <taxon>Bacteria</taxon>
        <taxon>Pseudomonadati</taxon>
        <taxon>Pseudomonadota</taxon>
        <taxon>Gammaproteobacteria</taxon>
        <taxon>Cellvibrionales</taxon>
        <taxon>Microbulbiferaceae</taxon>
        <taxon>Biformimicrobium</taxon>
    </lineage>
</organism>
<comment type="caution">
    <text evidence="2">The sequence shown here is derived from an EMBL/GenBank/DDBJ whole genome shotgun (WGS) entry which is preliminary data.</text>
</comment>
<keyword evidence="3" id="KW-1185">Reference proteome</keyword>
<accession>A0ABQ6LV28</accession>
<keyword evidence="1" id="KW-1133">Transmembrane helix</keyword>
<feature type="transmembrane region" description="Helical" evidence="1">
    <location>
        <begin position="36"/>
        <end position="56"/>
    </location>
</feature>
<keyword evidence="1" id="KW-0472">Membrane</keyword>
<reference evidence="2 3" key="1">
    <citation type="submission" date="2023-04" db="EMBL/GenBank/DDBJ databases">
        <title>Marinobulbifer ophiurae gen. nov., sp. Nov., isolate from tissue of brittle star Ophioplocus japonicus.</title>
        <authorList>
            <person name="Kawano K."/>
            <person name="Sawayama S."/>
            <person name="Nakagawa S."/>
        </authorList>
    </citation>
    <scope>NUCLEOTIDE SEQUENCE [LARGE SCALE GENOMIC DNA]</scope>
    <source>
        <strain evidence="2 3">NKW57</strain>
    </source>
</reference>
<sequence>MHFRYSGKHFLIYLLLCWSWLGLGWWLSELLPRRELWVLIAGSVCLGAPFFMARLYTGSVNKIFHVHQYRRGSLLRYFRSRRLLPAVFWGLFSLLTGLFLLYWFRSLLPVEWFFLGAAVPLLFALHYRFYPLALTQYKPYRALSRALVWSRWTFTLITALGLLALQVFVLADEQAPLLSEVMRESHTAMPAMEQSIIAQYLERYSGYYQAVKNLGLDVLRESFGSKALLLAFAGSVAALASIAVALSAFMVPGTEYRRVLVPLDEAPLPQRPSPGRVIAASAVTVVVLLFLYTPLVAYLEVSVRNSETFLEELQRREQAAIPQLEVWEGRYFKPGTAAQLEALRAQTIARLAAGQQLLDRQVDMAFLAMEQNVDYYLDWYYSLPAEYLRIGAMLTNSLEEQVSSKLQEKLSFGDPFAPVQQTLQALEADNRQALQDYRAQAGRLLAENEIAMPEGEFAVTELIPAAVVQGPAAEIELINLNMRAAGAGVGALSAMVASKVVMKTAGKGTLKLATQAMSKALVSKAGASGAGAAAGAALGSVVPGVGNLVGAVIGAGVGLVVGVSIDAALLKVEEMLSREEFREQILQSIRASKAEYKRKVAQSSLLP</sequence>
<proteinExistence type="predicted"/>
<keyword evidence="1" id="KW-0812">Transmembrane</keyword>
<feature type="transmembrane region" description="Helical" evidence="1">
    <location>
        <begin position="83"/>
        <end position="104"/>
    </location>
</feature>
<feature type="transmembrane region" description="Helical" evidence="1">
    <location>
        <begin position="277"/>
        <end position="299"/>
    </location>
</feature>
<name>A0ABQ6LV28_9GAMM</name>
<evidence type="ECO:0000313" key="3">
    <source>
        <dbReference type="Proteomes" id="UP001224392"/>
    </source>
</evidence>
<dbReference type="EMBL" id="BSYJ01000001">
    <property type="protein sequence ID" value="GMG85961.1"/>
    <property type="molecule type" value="Genomic_DNA"/>
</dbReference>
<evidence type="ECO:0000256" key="1">
    <source>
        <dbReference type="SAM" id="Phobius"/>
    </source>
</evidence>
<protein>
    <submittedName>
        <fullName evidence="2">Uncharacterized protein</fullName>
    </submittedName>
</protein>
<evidence type="ECO:0000313" key="2">
    <source>
        <dbReference type="EMBL" id="GMG85961.1"/>
    </source>
</evidence>
<feature type="transmembrane region" description="Helical" evidence="1">
    <location>
        <begin position="110"/>
        <end position="130"/>
    </location>
</feature>
<dbReference type="Proteomes" id="UP001224392">
    <property type="component" value="Unassembled WGS sequence"/>
</dbReference>
<feature type="transmembrane region" description="Helical" evidence="1">
    <location>
        <begin position="12"/>
        <end position="30"/>
    </location>
</feature>
<dbReference type="RefSeq" id="WP_285762480.1">
    <property type="nucleotide sequence ID" value="NZ_BSYJ01000001.1"/>
</dbReference>